<dbReference type="InterPro" id="IPR025924">
    <property type="entry name" value="YHYH_dom"/>
</dbReference>
<sequence>MSISHHPFTAAVLACAFVTPAFADSTDDRLHEISHQFENANVISGPELVDCTLSGGAETTCFTITVKAEPQDYEPGPWCPTSVSDGPELAGKWFVEGAFVDADGAFMSSLADVYDDPKWQMVDPETGEIKVTDTIEQCAAAARPNVGPEYENFCVVCEPSYMDEDATVTYTIPLEPIAQDNPTPTSQTGSGVAFNGVRLDGPAPVDAILGAYTVAPFDDCGGHVNLHVGYHYHAATDCLETTAQVDEGDAPIIGLAMDGYDIRANLGVAETTLDECNGHDQGDGYHYHAGEEGANLILGCITAQTGCVAEEPGQTCNASARP</sequence>
<gene>
    <name evidence="1" type="ORF">OSB_30170</name>
</gene>
<keyword evidence="2" id="KW-1185">Reference proteome</keyword>
<protein>
    <submittedName>
        <fullName evidence="1">Uncharacterized protein</fullName>
    </submittedName>
</protein>
<dbReference type="AlphaFoldDB" id="A0A0K0Y994"/>
<organism evidence="1 2">
    <name type="scientific">Octadecabacter temperatus</name>
    <dbReference type="NCBI Taxonomy" id="1458307"/>
    <lineage>
        <taxon>Bacteria</taxon>
        <taxon>Pseudomonadati</taxon>
        <taxon>Pseudomonadota</taxon>
        <taxon>Alphaproteobacteria</taxon>
        <taxon>Rhodobacterales</taxon>
        <taxon>Roseobacteraceae</taxon>
        <taxon>Octadecabacter</taxon>
    </lineage>
</organism>
<dbReference type="STRING" id="1458307.OSB_30170"/>
<dbReference type="RefSeq" id="WP_074202287.1">
    <property type="nucleotide sequence ID" value="NZ_CP012160.1"/>
</dbReference>
<name>A0A0K0Y994_9RHOB</name>
<reference evidence="1 2" key="1">
    <citation type="journal article" date="2015" name="Genome Announc.">
        <title>Closed Genome Sequence of Octadecabacter temperatus SB1, the First Mesophilic Species of the Genus Octadecabacter.</title>
        <authorList>
            <person name="Voget S."/>
            <person name="Billerbeck S."/>
            <person name="Simon M."/>
            <person name="Daniel R."/>
        </authorList>
    </citation>
    <scope>NUCLEOTIDE SEQUENCE [LARGE SCALE GENOMIC DNA]</scope>
    <source>
        <strain evidence="1 2">SB1</strain>
    </source>
</reference>
<evidence type="ECO:0000313" key="1">
    <source>
        <dbReference type="EMBL" id="AKS47533.1"/>
    </source>
</evidence>
<accession>A0A0K0Y994</accession>
<proteinExistence type="predicted"/>
<evidence type="ECO:0000313" key="2">
    <source>
        <dbReference type="Proteomes" id="UP000067444"/>
    </source>
</evidence>
<dbReference type="KEGG" id="otm:OSB_30170"/>
<dbReference type="OrthoDB" id="9796530at2"/>
<dbReference type="Proteomes" id="UP000067444">
    <property type="component" value="Chromosome"/>
</dbReference>
<dbReference type="Pfam" id="PF14240">
    <property type="entry name" value="YHYH"/>
    <property type="match status" value="1"/>
</dbReference>
<dbReference type="EMBL" id="CP012160">
    <property type="protein sequence ID" value="AKS47533.1"/>
    <property type="molecule type" value="Genomic_DNA"/>
</dbReference>
<dbReference type="PATRIC" id="fig|1458307.3.peg.3043"/>